<gene>
    <name evidence="1" type="ORF">IFM89_031955</name>
</gene>
<keyword evidence="2" id="KW-1185">Reference proteome</keyword>
<evidence type="ECO:0000313" key="1">
    <source>
        <dbReference type="EMBL" id="KAF9626285.1"/>
    </source>
</evidence>
<dbReference type="Proteomes" id="UP000631114">
    <property type="component" value="Unassembled WGS sequence"/>
</dbReference>
<dbReference type="AlphaFoldDB" id="A0A835IW75"/>
<proteinExistence type="predicted"/>
<protein>
    <submittedName>
        <fullName evidence="1">Uncharacterized protein</fullName>
    </submittedName>
</protein>
<organism evidence="1 2">
    <name type="scientific">Coptis chinensis</name>
    <dbReference type="NCBI Taxonomy" id="261450"/>
    <lineage>
        <taxon>Eukaryota</taxon>
        <taxon>Viridiplantae</taxon>
        <taxon>Streptophyta</taxon>
        <taxon>Embryophyta</taxon>
        <taxon>Tracheophyta</taxon>
        <taxon>Spermatophyta</taxon>
        <taxon>Magnoliopsida</taxon>
        <taxon>Ranunculales</taxon>
        <taxon>Ranunculaceae</taxon>
        <taxon>Coptidoideae</taxon>
        <taxon>Coptis</taxon>
    </lineage>
</organism>
<comment type="caution">
    <text evidence="1">The sequence shown here is derived from an EMBL/GenBank/DDBJ whole genome shotgun (WGS) entry which is preliminary data.</text>
</comment>
<accession>A0A835IW75</accession>
<sequence>MVSCADFLDLVSGDLLDIPRTPRRTLPRVMTVPGVITDIDGDGSNSEDSDICSIDCRERKIIVANRLPLHAQRDAVTGKWCFTLDEDSILLQMKDGFSSETEDGGYRCW</sequence>
<evidence type="ECO:0000313" key="2">
    <source>
        <dbReference type="Proteomes" id="UP000631114"/>
    </source>
</evidence>
<dbReference type="OrthoDB" id="1741166at2759"/>
<reference evidence="1 2" key="1">
    <citation type="submission" date="2020-10" db="EMBL/GenBank/DDBJ databases">
        <title>The Coptis chinensis genome and diversification of protoberbering-type alkaloids.</title>
        <authorList>
            <person name="Wang B."/>
            <person name="Shu S."/>
            <person name="Song C."/>
            <person name="Liu Y."/>
        </authorList>
    </citation>
    <scope>NUCLEOTIDE SEQUENCE [LARGE SCALE GENOMIC DNA]</scope>
    <source>
        <strain evidence="1">HL-2020</strain>
        <tissue evidence="1">Leaf</tissue>
    </source>
</reference>
<name>A0A835IW75_9MAGN</name>
<dbReference type="EMBL" id="JADFTS010000001">
    <property type="protein sequence ID" value="KAF9626285.1"/>
    <property type="molecule type" value="Genomic_DNA"/>
</dbReference>